<dbReference type="PROSITE" id="PS50005">
    <property type="entry name" value="TPR"/>
    <property type="match status" value="3"/>
</dbReference>
<keyword evidence="4" id="KW-0833">Ubl conjugation pathway</keyword>
<evidence type="ECO:0000256" key="7">
    <source>
        <dbReference type="PROSITE-ProRule" id="PRU00339"/>
    </source>
</evidence>
<dbReference type="PANTHER" id="PTHR12558:SF9">
    <property type="entry name" value="CELL DIVISION CYCLE PROTEIN 16 HOMOLOG"/>
    <property type="match status" value="1"/>
</dbReference>
<dbReference type="Proteomes" id="UP000095023">
    <property type="component" value="Unassembled WGS sequence"/>
</dbReference>
<evidence type="ECO:0000256" key="2">
    <source>
        <dbReference type="ARBA" id="ARBA00022737"/>
    </source>
</evidence>
<keyword evidence="3" id="KW-0498">Mitosis</keyword>
<keyword evidence="5 7" id="KW-0802">TPR repeat</keyword>
<dbReference type="Pfam" id="PF12895">
    <property type="entry name" value="ANAPC3"/>
    <property type="match status" value="1"/>
</dbReference>
<dbReference type="EMBL" id="KV453841">
    <property type="protein sequence ID" value="ODV92786.1"/>
    <property type="molecule type" value="Genomic_DNA"/>
</dbReference>
<sequence length="492" mass="55440">TPQFVGDKLLALQDDPSLAYALARSYYNQGEYSRAVELLQNYQDLKCIYLQSKCLGKLGRWDDAAAVLGISSATDDDDSVVITLYDAGSQEDRSLIDLARGIVHISQNDFDAAAQTLTRSFTANPCCYDALHLLTQNSLLPYPVLNDLVSSAKLPLTDRADADIIQRIYRTQLYGYDSQHSAQFSQDILVAEQANLANSRSILFAQAQMHFTHNRFLKCIEVCERALKLDKYDFSILPVYLSCLHELNRTAKLFTLAHEYVEPCPNQPESWLAVAVYYLNIKKIPEARRFFSKASVLDPHFGPAWIGFAHTFAVDGEHEQALSAYATAARLFQGSHLPFLFLGMQHTQLNNFLTAEEYMKSAFTLCPNDPLVLNEIGVLHYHKGNYPEALSYLQKAMDVVEKFESDFTASISIKSNLAHVYRNIGKLDESLALFLQVERLVTSNAPLQSAIGLVYLLKRDYLEAIQHFNNALFINPTDAVSNDFMRRALEEN</sequence>
<dbReference type="OrthoDB" id="10006270at2759"/>
<dbReference type="GO" id="GO:0005737">
    <property type="term" value="C:cytoplasm"/>
    <property type="evidence" value="ECO:0007669"/>
    <property type="project" value="TreeGrafter"/>
</dbReference>
<evidence type="ECO:0000256" key="3">
    <source>
        <dbReference type="ARBA" id="ARBA00022776"/>
    </source>
</evidence>
<dbReference type="GO" id="GO:0005721">
    <property type="term" value="C:pericentric heterochromatin"/>
    <property type="evidence" value="ECO:0007669"/>
    <property type="project" value="EnsemblFungi"/>
</dbReference>
<dbReference type="GO" id="GO:0051301">
    <property type="term" value="P:cell division"/>
    <property type="evidence" value="ECO:0007669"/>
    <property type="project" value="UniProtKB-KW"/>
</dbReference>
<keyword evidence="2" id="KW-0677">Repeat</keyword>
<keyword evidence="9" id="KW-1185">Reference proteome</keyword>
<feature type="repeat" description="TPR" evidence="7">
    <location>
        <begin position="370"/>
        <end position="403"/>
    </location>
</feature>
<evidence type="ECO:0000256" key="1">
    <source>
        <dbReference type="ARBA" id="ARBA00022618"/>
    </source>
</evidence>
<organism evidence="8 9">
    <name type="scientific">Tortispora caseinolytica NRRL Y-17796</name>
    <dbReference type="NCBI Taxonomy" id="767744"/>
    <lineage>
        <taxon>Eukaryota</taxon>
        <taxon>Fungi</taxon>
        <taxon>Dikarya</taxon>
        <taxon>Ascomycota</taxon>
        <taxon>Saccharomycotina</taxon>
        <taxon>Trigonopsidomycetes</taxon>
        <taxon>Trigonopsidales</taxon>
        <taxon>Trigonopsidaceae</taxon>
        <taxon>Tortispora</taxon>
    </lineage>
</organism>
<dbReference type="SUPFAM" id="SSF48452">
    <property type="entry name" value="TPR-like"/>
    <property type="match status" value="2"/>
</dbReference>
<feature type="non-terminal residue" evidence="8">
    <location>
        <position position="1"/>
    </location>
</feature>
<feature type="non-terminal residue" evidence="8">
    <location>
        <position position="492"/>
    </location>
</feature>
<dbReference type="AlphaFoldDB" id="A0A1E4TLZ4"/>
<keyword evidence="1" id="KW-0132">Cell division</keyword>
<keyword evidence="6" id="KW-0131">Cell cycle</keyword>
<gene>
    <name evidence="8" type="ORF">CANCADRAFT_14857</name>
</gene>
<dbReference type="PANTHER" id="PTHR12558">
    <property type="entry name" value="CELL DIVISION CYCLE 16,23,27"/>
    <property type="match status" value="1"/>
</dbReference>
<dbReference type="Pfam" id="PF13424">
    <property type="entry name" value="TPR_12"/>
    <property type="match status" value="1"/>
</dbReference>
<evidence type="ECO:0000256" key="6">
    <source>
        <dbReference type="ARBA" id="ARBA00023306"/>
    </source>
</evidence>
<name>A0A1E4TLZ4_9ASCO</name>
<protein>
    <submittedName>
        <fullName evidence="8">Uncharacterized protein</fullName>
    </submittedName>
</protein>
<dbReference type="Gene3D" id="1.25.40.10">
    <property type="entry name" value="Tetratricopeptide repeat domain"/>
    <property type="match status" value="1"/>
</dbReference>
<evidence type="ECO:0000313" key="9">
    <source>
        <dbReference type="Proteomes" id="UP000095023"/>
    </source>
</evidence>
<dbReference type="SMART" id="SM00028">
    <property type="entry name" value="TPR"/>
    <property type="match status" value="8"/>
</dbReference>
<feature type="repeat" description="TPR" evidence="7">
    <location>
        <begin position="268"/>
        <end position="301"/>
    </location>
</feature>
<reference evidence="9" key="1">
    <citation type="submission" date="2016-02" db="EMBL/GenBank/DDBJ databases">
        <title>Comparative genomics of biotechnologically important yeasts.</title>
        <authorList>
            <consortium name="DOE Joint Genome Institute"/>
            <person name="Riley R."/>
            <person name="Haridas S."/>
            <person name="Wolfe K.H."/>
            <person name="Lopes M.R."/>
            <person name="Hittinger C.T."/>
            <person name="Goker M."/>
            <person name="Salamov A."/>
            <person name="Wisecaver J."/>
            <person name="Long T.M."/>
            <person name="Aerts A.L."/>
            <person name="Barry K."/>
            <person name="Choi C."/>
            <person name="Clum A."/>
            <person name="Coughlan A.Y."/>
            <person name="Deshpande S."/>
            <person name="Douglass A.P."/>
            <person name="Hanson S.J."/>
            <person name="Klenk H.-P."/>
            <person name="Labutti K."/>
            <person name="Lapidus A."/>
            <person name="Lindquist E."/>
            <person name="Lipzen A."/>
            <person name="Meier-Kolthoff J.P."/>
            <person name="Ohm R.A."/>
            <person name="Otillar R.P."/>
            <person name="Pangilinan J."/>
            <person name="Peng Y."/>
            <person name="Rokas A."/>
            <person name="Rosa C.A."/>
            <person name="Scheuner C."/>
            <person name="Sibirny A.A."/>
            <person name="Slot J.C."/>
            <person name="Stielow J.B."/>
            <person name="Sun H."/>
            <person name="Kurtzman C.P."/>
            <person name="Blackwell M."/>
            <person name="Jeffries T.W."/>
            <person name="Grigoriev I.V."/>
        </authorList>
    </citation>
    <scope>NUCLEOTIDE SEQUENCE [LARGE SCALE GENOMIC DNA]</scope>
    <source>
        <strain evidence="9">NRRL Y-17796</strain>
    </source>
</reference>
<accession>A0A1E4TLZ4</accession>
<proteinExistence type="predicted"/>
<dbReference type="GO" id="GO:0005680">
    <property type="term" value="C:anaphase-promoting complex"/>
    <property type="evidence" value="ECO:0007669"/>
    <property type="project" value="EnsemblFungi"/>
</dbReference>
<evidence type="ECO:0000313" key="8">
    <source>
        <dbReference type="EMBL" id="ODV92786.1"/>
    </source>
</evidence>
<dbReference type="GO" id="GO:0031145">
    <property type="term" value="P:anaphase-promoting complex-dependent catabolic process"/>
    <property type="evidence" value="ECO:0007669"/>
    <property type="project" value="EnsemblFungi"/>
</dbReference>
<evidence type="ECO:0000256" key="5">
    <source>
        <dbReference type="ARBA" id="ARBA00022803"/>
    </source>
</evidence>
<evidence type="ECO:0000256" key="4">
    <source>
        <dbReference type="ARBA" id="ARBA00022786"/>
    </source>
</evidence>
<feature type="repeat" description="TPR" evidence="7">
    <location>
        <begin position="445"/>
        <end position="478"/>
    </location>
</feature>
<dbReference type="GO" id="GO:0016567">
    <property type="term" value="P:protein ubiquitination"/>
    <property type="evidence" value="ECO:0007669"/>
    <property type="project" value="TreeGrafter"/>
</dbReference>
<dbReference type="GO" id="GO:0045842">
    <property type="term" value="P:positive regulation of mitotic metaphase/anaphase transition"/>
    <property type="evidence" value="ECO:0007669"/>
    <property type="project" value="TreeGrafter"/>
</dbReference>
<dbReference type="InterPro" id="IPR011990">
    <property type="entry name" value="TPR-like_helical_dom_sf"/>
</dbReference>
<dbReference type="InterPro" id="IPR019734">
    <property type="entry name" value="TPR_rpt"/>
</dbReference>